<dbReference type="RefSeq" id="WP_185105457.1">
    <property type="nucleotide sequence ID" value="NZ_BAAAXY010000234.1"/>
</dbReference>
<accession>A0A7X0U140</accession>
<name>A0A7X0U140_9ACTN</name>
<dbReference type="EMBL" id="JACHMI010000001">
    <property type="protein sequence ID" value="MBB6551372.1"/>
    <property type="molecule type" value="Genomic_DNA"/>
</dbReference>
<proteinExistence type="predicted"/>
<evidence type="ECO:0000256" key="1">
    <source>
        <dbReference type="SAM" id="Phobius"/>
    </source>
</evidence>
<reference evidence="2 3" key="1">
    <citation type="submission" date="2020-08" db="EMBL/GenBank/DDBJ databases">
        <title>Sequencing the genomes of 1000 actinobacteria strains.</title>
        <authorList>
            <person name="Klenk H.-P."/>
        </authorList>
    </citation>
    <scope>NUCLEOTIDE SEQUENCE [LARGE SCALE GENOMIC DNA]</scope>
    <source>
        <strain evidence="2 3">DSM 43768</strain>
    </source>
</reference>
<evidence type="ECO:0000313" key="2">
    <source>
        <dbReference type="EMBL" id="MBB6551372.1"/>
    </source>
</evidence>
<gene>
    <name evidence="2" type="ORF">HD593_006167</name>
</gene>
<keyword evidence="3" id="KW-1185">Reference proteome</keyword>
<keyword evidence="1" id="KW-0812">Transmembrane</keyword>
<dbReference type="AlphaFoldDB" id="A0A7X0U140"/>
<keyword evidence="1" id="KW-0472">Membrane</keyword>
<protein>
    <submittedName>
        <fullName evidence="2">Uncharacterized protein</fullName>
    </submittedName>
</protein>
<dbReference type="Proteomes" id="UP000565579">
    <property type="component" value="Unassembled WGS sequence"/>
</dbReference>
<organism evidence="2 3">
    <name type="scientific">Nonomuraea rubra</name>
    <dbReference type="NCBI Taxonomy" id="46180"/>
    <lineage>
        <taxon>Bacteria</taxon>
        <taxon>Bacillati</taxon>
        <taxon>Actinomycetota</taxon>
        <taxon>Actinomycetes</taxon>
        <taxon>Streptosporangiales</taxon>
        <taxon>Streptosporangiaceae</taxon>
        <taxon>Nonomuraea</taxon>
    </lineage>
</organism>
<evidence type="ECO:0000313" key="3">
    <source>
        <dbReference type="Proteomes" id="UP000565579"/>
    </source>
</evidence>
<sequence>MSAPQHAPASASAAVSGRSPRARRLGCLALALVPFVLIGMIVEAPSWIDDYRLARMVERIQAYPLPDGAEFGSFDPQAETTGGDSGDCWYTIRFPVSTDRPVHEVLSHYRKAKIEDPDGDLGDFTVTAWAMVDEPGGQGDEATATGPVIIDVDGVYSGSLLDGRCS</sequence>
<feature type="transmembrane region" description="Helical" evidence="1">
    <location>
        <begin position="25"/>
        <end position="48"/>
    </location>
</feature>
<keyword evidence="1" id="KW-1133">Transmembrane helix</keyword>
<comment type="caution">
    <text evidence="2">The sequence shown here is derived from an EMBL/GenBank/DDBJ whole genome shotgun (WGS) entry which is preliminary data.</text>
</comment>